<keyword evidence="2" id="KW-0238">DNA-binding</keyword>
<proteinExistence type="predicted"/>
<dbReference type="KEGG" id="palb:EJC50_23885"/>
<evidence type="ECO:0000256" key="1">
    <source>
        <dbReference type="ARBA" id="ARBA00023015"/>
    </source>
</evidence>
<keyword evidence="4" id="KW-1133">Transmembrane helix</keyword>
<dbReference type="PANTHER" id="PTHR43280">
    <property type="entry name" value="ARAC-FAMILY TRANSCRIPTIONAL REGULATOR"/>
    <property type="match status" value="1"/>
</dbReference>
<evidence type="ECO:0000313" key="7">
    <source>
        <dbReference type="Proteomes" id="UP000272528"/>
    </source>
</evidence>
<evidence type="ECO:0000313" key="6">
    <source>
        <dbReference type="EMBL" id="AZN42387.1"/>
    </source>
</evidence>
<feature type="transmembrane region" description="Helical" evidence="4">
    <location>
        <begin position="21"/>
        <end position="43"/>
    </location>
</feature>
<gene>
    <name evidence="6" type="ORF">EJC50_23885</name>
</gene>
<dbReference type="InterPro" id="IPR009057">
    <property type="entry name" value="Homeodomain-like_sf"/>
</dbReference>
<keyword evidence="4" id="KW-0812">Transmembrane</keyword>
<dbReference type="SMART" id="SM00342">
    <property type="entry name" value="HTH_ARAC"/>
    <property type="match status" value="1"/>
</dbReference>
<evidence type="ECO:0000256" key="2">
    <source>
        <dbReference type="ARBA" id="ARBA00023125"/>
    </source>
</evidence>
<dbReference type="EMBL" id="CP034437">
    <property type="protein sequence ID" value="AZN42387.1"/>
    <property type="molecule type" value="Genomic_DNA"/>
</dbReference>
<reference evidence="7" key="1">
    <citation type="submission" date="2018-12" db="EMBL/GenBank/DDBJ databases">
        <title>Genome sequence of Peanibacillus sp.</title>
        <authorList>
            <person name="Subramani G."/>
            <person name="Srinivasan S."/>
            <person name="Kim M.K."/>
        </authorList>
    </citation>
    <scope>NUCLEOTIDE SEQUENCE [LARGE SCALE GENOMIC DNA]</scope>
    <source>
        <strain evidence="7">18JY67-1</strain>
    </source>
</reference>
<accession>A0A3Q8X7R6</accession>
<evidence type="ECO:0000256" key="4">
    <source>
        <dbReference type="SAM" id="Phobius"/>
    </source>
</evidence>
<evidence type="ECO:0000259" key="5">
    <source>
        <dbReference type="PROSITE" id="PS01124"/>
    </source>
</evidence>
<dbReference type="PANTHER" id="PTHR43280:SF28">
    <property type="entry name" value="HTH-TYPE TRANSCRIPTIONAL ACTIVATOR RHAS"/>
    <property type="match status" value="1"/>
</dbReference>
<dbReference type="InterPro" id="IPR018060">
    <property type="entry name" value="HTH_AraC"/>
</dbReference>
<protein>
    <submittedName>
        <fullName evidence="6">Helix-turn-helix domain-containing protein</fullName>
    </submittedName>
</protein>
<dbReference type="GO" id="GO:0003700">
    <property type="term" value="F:DNA-binding transcription factor activity"/>
    <property type="evidence" value="ECO:0007669"/>
    <property type="project" value="InterPro"/>
</dbReference>
<dbReference type="SUPFAM" id="SSF46689">
    <property type="entry name" value="Homeodomain-like"/>
    <property type="match status" value="2"/>
</dbReference>
<dbReference type="PROSITE" id="PS01124">
    <property type="entry name" value="HTH_ARAC_FAMILY_2"/>
    <property type="match status" value="1"/>
</dbReference>
<keyword evidence="3" id="KW-0804">Transcription</keyword>
<dbReference type="InterPro" id="IPR018062">
    <property type="entry name" value="HTH_AraC-typ_CS"/>
</dbReference>
<dbReference type="Pfam" id="PF12833">
    <property type="entry name" value="HTH_18"/>
    <property type="match status" value="1"/>
</dbReference>
<evidence type="ECO:0000256" key="3">
    <source>
        <dbReference type="ARBA" id="ARBA00023163"/>
    </source>
</evidence>
<dbReference type="OrthoDB" id="2647723at2"/>
<dbReference type="Gene3D" id="1.10.10.60">
    <property type="entry name" value="Homeodomain-like"/>
    <property type="match status" value="2"/>
</dbReference>
<organism evidence="6 7">
    <name type="scientific">Paenibacillus albus</name>
    <dbReference type="NCBI Taxonomy" id="2495582"/>
    <lineage>
        <taxon>Bacteria</taxon>
        <taxon>Bacillati</taxon>
        <taxon>Bacillota</taxon>
        <taxon>Bacilli</taxon>
        <taxon>Bacillales</taxon>
        <taxon>Paenibacillaceae</taxon>
        <taxon>Paenibacillus</taxon>
    </lineage>
</organism>
<keyword evidence="7" id="KW-1185">Reference proteome</keyword>
<keyword evidence="4" id="KW-0472">Membrane</keyword>
<feature type="transmembrane region" description="Helical" evidence="4">
    <location>
        <begin position="296"/>
        <end position="316"/>
    </location>
</feature>
<keyword evidence="1" id="KW-0805">Transcription regulation</keyword>
<dbReference type="GO" id="GO:0043565">
    <property type="term" value="F:sequence-specific DNA binding"/>
    <property type="evidence" value="ECO:0007669"/>
    <property type="project" value="InterPro"/>
</dbReference>
<dbReference type="AlphaFoldDB" id="A0A3Q8X7R6"/>
<dbReference type="Proteomes" id="UP000272528">
    <property type="component" value="Chromosome"/>
</dbReference>
<sequence>MTNMRSILRLRFGVRSLFFQLLVSFLAVILLLLSFNIFSFTFYQHNIRDEIIDYNNVNLNHTTENYESYFELLYKLSLSFYFRDSIESFAKNQNDYALSNHIVRSEINNMMNIPNLYLDNFMLYSRSNGLILERGGTAPAQTMFTKFYRSERYPFAFWKRQFEVPYNYMISPAATFQELSISKEITSSKHLFSFIVKNKLYSNDFYLIAFINADKLFHAFHQSINENFYIADTAGRSLYTSQLSSSEQLPAFTKAQGAVRQGEYYYFYKKGSFSGFTYVNMVPLASITSEVKRLQLTLWTVLLIALAIGLLTSILFSMRFHRPVQKILNAIQTIGGSGSRPSRIKEYALIGDNIRSMLETNRHIHQSMNDSKALLKYYAFTNQIKKIYMNLPDLQELIVNPNPYMLVLYELKFKPAYKERIAADREQAVFFIKELIDSVVSARHEGALTFPIECDQLLSIVFMTPDSPPLEDTLRDIGKMMEVDQHYYFATLAPSAVYQQPSDFTSAYEQALMLLSSRTIHDRTEIMSLHSDQRKTRADFAFTVDQEHEFSLHLYAGNCENTVLLMKRALAAMQRKEVSALRCAQFSNDILNRVLNAMQTLNLESLFIQQLPSPHQRLAECYTIEAYDRFFSSLLAIATGLIREHKEVSEPIIDFVVQYLERHYAQDITLDIVADKLGISGGYLSTYFKEKTQKNFIDYVNEVRVMKAQALLLQSGSRIQEVAANAGYHNMNSFNRMFKKFTGLTPSEYRMKSKL</sequence>
<dbReference type="PROSITE" id="PS00041">
    <property type="entry name" value="HTH_ARAC_FAMILY_1"/>
    <property type="match status" value="1"/>
</dbReference>
<dbReference type="InterPro" id="IPR020449">
    <property type="entry name" value="Tscrpt_reg_AraC-type_HTH"/>
</dbReference>
<name>A0A3Q8X7R6_9BACL</name>
<dbReference type="PRINTS" id="PR00032">
    <property type="entry name" value="HTHARAC"/>
</dbReference>
<feature type="domain" description="HTH araC/xylS-type" evidence="5">
    <location>
        <begin position="654"/>
        <end position="752"/>
    </location>
</feature>